<keyword evidence="2" id="KW-1185">Reference proteome</keyword>
<accession>A0AC61RJ25</accession>
<name>A0AC61RJ25_9BACT</name>
<dbReference type="Proteomes" id="UP000306319">
    <property type="component" value="Unassembled WGS sequence"/>
</dbReference>
<evidence type="ECO:0000313" key="1">
    <source>
        <dbReference type="EMBL" id="TGY77842.1"/>
    </source>
</evidence>
<comment type="caution">
    <text evidence="1">The sequence shown here is derived from an EMBL/GenBank/DDBJ whole genome shotgun (WGS) entry which is preliminary data.</text>
</comment>
<reference evidence="1" key="1">
    <citation type="submission" date="2019-04" db="EMBL/GenBank/DDBJ databases">
        <title>Microbes associate with the intestines of laboratory mice.</title>
        <authorList>
            <person name="Navarre W."/>
            <person name="Wong E."/>
            <person name="Huang K."/>
            <person name="Tropini C."/>
            <person name="Ng K."/>
            <person name="Yu B."/>
        </authorList>
    </citation>
    <scope>NUCLEOTIDE SEQUENCE</scope>
    <source>
        <strain evidence="1">NM04_E33</strain>
    </source>
</reference>
<gene>
    <name evidence="1" type="ORF">E5331_12620</name>
</gene>
<dbReference type="EMBL" id="SRYB01000019">
    <property type="protein sequence ID" value="TGY77842.1"/>
    <property type="molecule type" value="Genomic_DNA"/>
</dbReference>
<sequence length="481" mass="51098">MIRSVRNRRFPLQCLYNLKKYNKKYMKRGIFATLTSRVVMVCMLAMMLPVFNSCNKESADAGDLLSTVPSSAGLVVGVNVKSVLEKSGCKVDGSDITPGQEVSAWIDRQKDVKDSARRALKLFLDGESGIDPTAAIYFTDAYNSYLTAGIADTGKFESFIVDQTGMNLEDAENGVRTCGNIAMKGAQVWICVSSNNTIDAKAVANYATLGANQSFMQNGFSPNIATMTSDIVGWGDIKAIAKQGLPIGDFSTMNLVAGMLFENASAISFNLDFDKGKCGGSLTVMNLDGEPAKYLLPSSKIDLTTVKSVGANAQFVAAMTITKDFTKKIEKIGSSLGGNMFGSFIDALKPIDGTVAVACGDLKNPESSLCGVVTTDGEASRDFMSMLSGFGETKKDGKLVRVTKGTVSGPLDVAKAADMLKGSIFGVVMNMQNAEAGAGSVLKTMAFRLVPSGKGLKCDITLESVDDSKNMLLALIEQDAK</sequence>
<organism evidence="1 2">
    <name type="scientific">Lepagella muris</name>
    <dbReference type="NCBI Taxonomy" id="3032870"/>
    <lineage>
        <taxon>Bacteria</taxon>
        <taxon>Pseudomonadati</taxon>
        <taxon>Bacteroidota</taxon>
        <taxon>Bacteroidia</taxon>
        <taxon>Bacteroidales</taxon>
        <taxon>Muribaculaceae</taxon>
        <taxon>Lepagella</taxon>
    </lineage>
</organism>
<evidence type="ECO:0000313" key="2">
    <source>
        <dbReference type="Proteomes" id="UP000306319"/>
    </source>
</evidence>
<proteinExistence type="predicted"/>
<protein>
    <submittedName>
        <fullName evidence="1">DUF4836 family protein</fullName>
    </submittedName>
</protein>